<dbReference type="OrthoDB" id="7718572at2"/>
<evidence type="ECO:0000313" key="1">
    <source>
        <dbReference type="EMBL" id="AZV77992.1"/>
    </source>
</evidence>
<keyword evidence="2" id="KW-1185">Reference proteome</keyword>
<evidence type="ECO:0008006" key="3">
    <source>
        <dbReference type="Google" id="ProtNLM"/>
    </source>
</evidence>
<protein>
    <recommendedName>
        <fullName evidence="3">J domain-containing protein</fullName>
    </recommendedName>
</protein>
<dbReference type="RefSeq" id="WP_127748548.1">
    <property type="nucleotide sequence ID" value="NZ_CP033219.1"/>
</dbReference>
<name>A0A3T0N1X8_9RHOB</name>
<accession>A0A3T0N1X8</accession>
<gene>
    <name evidence="1" type="ORF">EBB79_08850</name>
</gene>
<dbReference type="AlphaFoldDB" id="A0A3T0N1X8"/>
<evidence type="ECO:0000313" key="2">
    <source>
        <dbReference type="Proteomes" id="UP000283063"/>
    </source>
</evidence>
<dbReference type="Proteomes" id="UP000283063">
    <property type="component" value="Chromosome"/>
</dbReference>
<dbReference type="KEGG" id="sedi:EBB79_08850"/>
<proteinExistence type="predicted"/>
<dbReference type="EMBL" id="CP033219">
    <property type="protein sequence ID" value="AZV77992.1"/>
    <property type="molecule type" value="Genomic_DNA"/>
</dbReference>
<organism evidence="1 2">
    <name type="scientific">Parasedimentitalea marina</name>
    <dbReference type="NCBI Taxonomy" id="2483033"/>
    <lineage>
        <taxon>Bacteria</taxon>
        <taxon>Pseudomonadati</taxon>
        <taxon>Pseudomonadota</taxon>
        <taxon>Alphaproteobacteria</taxon>
        <taxon>Rhodobacterales</taxon>
        <taxon>Paracoccaceae</taxon>
        <taxon>Parasedimentitalea</taxon>
    </lineage>
</organism>
<sequence>MSDKTDWPFNALGLEGKDPDKKEVRKAYAKALKAIDQRADPQGFQTLRQTYETALALIDAPKFDDWTKEDTPADSGSLWPIDESALVDDVITDAEGLAQESLSPAAITLIEQVSTFTPPEPDVERLLSILEDPLMTDPVVAQAVENEMYSFLFSIIDDENEDYPSFALRGMSGSARNPSVSNRLPEFVDRLDETFGWMSDQVRMQNRFYGYDRFFFAASYLGSRRMSQAPQASSSSGINWGVVWPIIFFGALFLMNVVPEAFEPKSQVSRHRFKPLSKPTNPFFSPLVR</sequence>
<reference evidence="1 2" key="1">
    <citation type="submission" date="2018-10" db="EMBL/GenBank/DDBJ databases">
        <title>Parasedimentitalea marina sp. nov., a psychrophilic bacterium isolated from deep seawater of the New Britain Trench.</title>
        <authorList>
            <person name="Cao J."/>
        </authorList>
    </citation>
    <scope>NUCLEOTIDE SEQUENCE [LARGE SCALE GENOMIC DNA]</scope>
    <source>
        <strain evidence="1 2">W43</strain>
    </source>
</reference>